<organism evidence="1 2">
    <name type="scientific">Rhizobium quercicola</name>
    <dbReference type="NCBI Taxonomy" id="2901226"/>
    <lineage>
        <taxon>Bacteria</taxon>
        <taxon>Pseudomonadati</taxon>
        <taxon>Pseudomonadota</taxon>
        <taxon>Alphaproteobacteria</taxon>
        <taxon>Hyphomicrobiales</taxon>
        <taxon>Rhizobiaceae</taxon>
        <taxon>Rhizobium/Agrobacterium group</taxon>
        <taxon>Rhizobium</taxon>
    </lineage>
</organism>
<dbReference type="EMBL" id="JAJOZR010000004">
    <property type="protein sequence ID" value="MCD7108836.1"/>
    <property type="molecule type" value="Genomic_DNA"/>
</dbReference>
<proteinExistence type="predicted"/>
<keyword evidence="2" id="KW-1185">Reference proteome</keyword>
<reference evidence="1" key="1">
    <citation type="submission" date="2021-12" db="EMBL/GenBank/DDBJ databases">
        <authorList>
            <person name="Li Y."/>
        </authorList>
    </citation>
    <scope>NUCLEOTIDE SEQUENCE</scope>
    <source>
        <strain evidence="1">DKSPLA3</strain>
    </source>
</reference>
<dbReference type="AlphaFoldDB" id="A0A9X1SZV9"/>
<dbReference type="RefSeq" id="WP_231813120.1">
    <property type="nucleotide sequence ID" value="NZ_JAJOZR010000004.1"/>
</dbReference>
<evidence type="ECO:0000313" key="1">
    <source>
        <dbReference type="EMBL" id="MCD7108836.1"/>
    </source>
</evidence>
<dbReference type="Proteomes" id="UP001139089">
    <property type="component" value="Unassembled WGS sequence"/>
</dbReference>
<evidence type="ECO:0000313" key="2">
    <source>
        <dbReference type="Proteomes" id="UP001139089"/>
    </source>
</evidence>
<gene>
    <name evidence="1" type="ORF">LRX75_07255</name>
</gene>
<protein>
    <submittedName>
        <fullName evidence="1">Uncharacterized protein</fullName>
    </submittedName>
</protein>
<comment type="caution">
    <text evidence="1">The sequence shown here is derived from an EMBL/GenBank/DDBJ whole genome shotgun (WGS) entry which is preliminary data.</text>
</comment>
<name>A0A9X1SZV9_9HYPH</name>
<accession>A0A9X1SZV9</accession>
<sequence>MSSNVEPRTFGHGTMEGSKDVDACQVALNEAFEAINASGEVSVGSAAGAELPRELQELIKQAESSGWDRDVAEAAIRQLARERLGASGASFD</sequence>